<reference evidence="3 4" key="1">
    <citation type="submission" date="2018-07" db="EMBL/GenBank/DDBJ databases">
        <title>Complete genome sequencing of Ornithinimicrobium sp. AMA3305.</title>
        <authorList>
            <person name="Bae J.-W."/>
        </authorList>
    </citation>
    <scope>NUCLEOTIDE SEQUENCE [LARGE SCALE GENOMIC DNA]</scope>
    <source>
        <strain evidence="3 4">AMA3305</strain>
    </source>
</reference>
<dbReference type="InterPro" id="IPR003675">
    <property type="entry name" value="Rce1/LyrA-like_dom"/>
</dbReference>
<feature type="transmembrane region" description="Helical" evidence="1">
    <location>
        <begin position="215"/>
        <end position="233"/>
    </location>
</feature>
<dbReference type="EMBL" id="CP031229">
    <property type="protein sequence ID" value="AXH95741.1"/>
    <property type="molecule type" value="Genomic_DNA"/>
</dbReference>
<dbReference type="Proteomes" id="UP000253790">
    <property type="component" value="Chromosome"/>
</dbReference>
<dbReference type="GO" id="GO:0008237">
    <property type="term" value="F:metallopeptidase activity"/>
    <property type="evidence" value="ECO:0007669"/>
    <property type="project" value="UniProtKB-KW"/>
</dbReference>
<feature type="transmembrane region" description="Helical" evidence="1">
    <location>
        <begin position="140"/>
        <end position="158"/>
    </location>
</feature>
<dbReference type="KEGG" id="orn:DV701_06020"/>
<dbReference type="GO" id="GO:0006508">
    <property type="term" value="P:proteolysis"/>
    <property type="evidence" value="ECO:0007669"/>
    <property type="project" value="UniProtKB-KW"/>
</dbReference>
<evidence type="ECO:0000313" key="4">
    <source>
        <dbReference type="Proteomes" id="UP000253790"/>
    </source>
</evidence>
<evidence type="ECO:0000256" key="1">
    <source>
        <dbReference type="SAM" id="Phobius"/>
    </source>
</evidence>
<keyword evidence="4" id="KW-1185">Reference proteome</keyword>
<keyword evidence="3" id="KW-0482">Metalloprotease</keyword>
<proteinExistence type="predicted"/>
<dbReference type="Pfam" id="PF02517">
    <property type="entry name" value="Rce1-like"/>
    <property type="match status" value="1"/>
</dbReference>
<feature type="transmembrane region" description="Helical" evidence="1">
    <location>
        <begin position="170"/>
        <end position="203"/>
    </location>
</feature>
<dbReference type="RefSeq" id="WP_114927506.1">
    <property type="nucleotide sequence ID" value="NZ_CP031229.1"/>
</dbReference>
<evidence type="ECO:0000259" key="2">
    <source>
        <dbReference type="Pfam" id="PF02517"/>
    </source>
</evidence>
<evidence type="ECO:0000313" key="3">
    <source>
        <dbReference type="EMBL" id="AXH95741.1"/>
    </source>
</evidence>
<dbReference type="GO" id="GO:0080120">
    <property type="term" value="P:CAAX-box protein maturation"/>
    <property type="evidence" value="ECO:0007669"/>
    <property type="project" value="UniProtKB-ARBA"/>
</dbReference>
<gene>
    <name evidence="3" type="ORF">DV701_06020</name>
</gene>
<dbReference type="PANTHER" id="PTHR36435:SF1">
    <property type="entry name" value="CAAX AMINO TERMINAL PROTEASE FAMILY PROTEIN"/>
    <property type="match status" value="1"/>
</dbReference>
<dbReference type="AlphaFoldDB" id="A0A345NL33"/>
<feature type="transmembrane region" description="Helical" evidence="1">
    <location>
        <begin position="78"/>
        <end position="94"/>
    </location>
</feature>
<feature type="transmembrane region" description="Helical" evidence="1">
    <location>
        <begin position="40"/>
        <end position="57"/>
    </location>
</feature>
<keyword evidence="3" id="KW-0645">Protease</keyword>
<accession>A0A345NL33</accession>
<keyword evidence="3" id="KW-0378">Hydrolase</keyword>
<keyword evidence="1" id="KW-0812">Transmembrane</keyword>
<dbReference type="GO" id="GO:0004175">
    <property type="term" value="F:endopeptidase activity"/>
    <property type="evidence" value="ECO:0007669"/>
    <property type="project" value="UniProtKB-ARBA"/>
</dbReference>
<name>A0A345NL33_9MICO</name>
<dbReference type="PANTHER" id="PTHR36435">
    <property type="entry name" value="SLR1288 PROTEIN"/>
    <property type="match status" value="1"/>
</dbReference>
<feature type="transmembrane region" description="Helical" evidence="1">
    <location>
        <begin position="106"/>
        <end position="128"/>
    </location>
</feature>
<feature type="transmembrane region" description="Helical" evidence="1">
    <location>
        <begin position="12"/>
        <end position="28"/>
    </location>
</feature>
<keyword evidence="1" id="KW-1133">Transmembrane helix</keyword>
<organism evidence="3 4">
    <name type="scientific">Ornithinimicrobium avium</name>
    <dbReference type="NCBI Taxonomy" id="2283195"/>
    <lineage>
        <taxon>Bacteria</taxon>
        <taxon>Bacillati</taxon>
        <taxon>Actinomycetota</taxon>
        <taxon>Actinomycetes</taxon>
        <taxon>Micrococcales</taxon>
        <taxon>Ornithinimicrobiaceae</taxon>
        <taxon>Ornithinimicrobium</taxon>
    </lineage>
</organism>
<feature type="domain" description="CAAX prenyl protease 2/Lysostaphin resistance protein A-like" evidence="2">
    <location>
        <begin position="106"/>
        <end position="203"/>
    </location>
</feature>
<protein>
    <submittedName>
        <fullName evidence="3">CPBP family intramembrane metalloprotease</fullName>
    </submittedName>
</protein>
<sequence>MLTRLREAHPVWHAVAWIAVYIVVFNVGEGVSATLGQPGSATAPLLLLLSAGLVLGLRAEGRLAHLGVRLPRRATLTPALYFLPLLVIALLQLTTGVDRRLDAPDVLLVVAVMIGVGFLEELLFRGFLYQAVAARRGVTAAVVVSGLTFGLGHILNLARGYTGVEQLVQIVVAIAVGVVLALLVALTGSILPGVAFHVVFNIVGSVSAGSGRSDLVLAAVVVAVSTAYAVYLVRQLRDHPAPTSPGPAGRPSEPSVRV</sequence>
<keyword evidence="1" id="KW-0472">Membrane</keyword>
<dbReference type="InterPro" id="IPR052710">
    <property type="entry name" value="CAAX_protease"/>
</dbReference>
<dbReference type="OrthoDB" id="2222521at2"/>